<comment type="caution">
    <text evidence="3">The sequence shown here is derived from an EMBL/GenBank/DDBJ whole genome shotgun (WGS) entry which is preliminary data.</text>
</comment>
<organism evidence="3 4">
    <name type="scientific">Xaviernesmea oryzae</name>
    <dbReference type="NCBI Taxonomy" id="464029"/>
    <lineage>
        <taxon>Bacteria</taxon>
        <taxon>Pseudomonadati</taxon>
        <taxon>Pseudomonadota</taxon>
        <taxon>Alphaproteobacteria</taxon>
        <taxon>Hyphomicrobiales</taxon>
        <taxon>Rhizobiaceae</taxon>
        <taxon>Rhizobium/Agrobacterium group</taxon>
        <taxon>Xaviernesmea</taxon>
    </lineage>
</organism>
<gene>
    <name evidence="3" type="ORF">BJF93_01125</name>
</gene>
<dbReference type="Pfam" id="PF13439">
    <property type="entry name" value="Glyco_transf_4"/>
    <property type="match status" value="1"/>
</dbReference>
<feature type="domain" description="Glycosyltransferase subfamily 4-like N-terminal" evidence="2">
    <location>
        <begin position="18"/>
        <end position="184"/>
    </location>
</feature>
<dbReference type="SUPFAM" id="SSF53756">
    <property type="entry name" value="UDP-Glycosyltransferase/glycogen phosphorylase"/>
    <property type="match status" value="1"/>
</dbReference>
<accession>A0A1Q9B240</accession>
<evidence type="ECO:0000313" key="4">
    <source>
        <dbReference type="Proteomes" id="UP000186364"/>
    </source>
</evidence>
<keyword evidence="4" id="KW-1185">Reference proteome</keyword>
<dbReference type="PANTHER" id="PTHR12526">
    <property type="entry name" value="GLYCOSYLTRANSFERASE"/>
    <property type="match status" value="1"/>
</dbReference>
<dbReference type="Proteomes" id="UP000186364">
    <property type="component" value="Unassembled WGS sequence"/>
</dbReference>
<dbReference type="EMBL" id="MKIP01000028">
    <property type="protein sequence ID" value="OLP62085.1"/>
    <property type="molecule type" value="Genomic_DNA"/>
</dbReference>
<feature type="domain" description="Glycosyl transferase family 1" evidence="1">
    <location>
        <begin position="257"/>
        <end position="337"/>
    </location>
</feature>
<dbReference type="CDD" id="cd03801">
    <property type="entry name" value="GT4_PimA-like"/>
    <property type="match status" value="1"/>
</dbReference>
<evidence type="ECO:0000259" key="1">
    <source>
        <dbReference type="Pfam" id="PF00534"/>
    </source>
</evidence>
<reference evidence="3 4" key="1">
    <citation type="submission" date="2016-09" db="EMBL/GenBank/DDBJ databases">
        <title>Rhizobium sp. nov., a novel species isolated from the rice rhizosphere.</title>
        <authorList>
            <person name="Zhao J."/>
            <person name="Zhang X."/>
        </authorList>
    </citation>
    <scope>NUCLEOTIDE SEQUENCE [LARGE SCALE GENOMIC DNA]</scope>
    <source>
        <strain evidence="3 4">1.7048</strain>
    </source>
</reference>
<protein>
    <recommendedName>
        <fullName evidence="5">Glycosyltransferase</fullName>
    </recommendedName>
</protein>
<proteinExistence type="predicted"/>
<dbReference type="InterPro" id="IPR001296">
    <property type="entry name" value="Glyco_trans_1"/>
</dbReference>
<dbReference type="RefSeq" id="WP_075625844.1">
    <property type="nucleotide sequence ID" value="NZ_FOAM01000014.1"/>
</dbReference>
<dbReference type="Pfam" id="PF00534">
    <property type="entry name" value="Glycos_transf_1"/>
    <property type="match status" value="1"/>
</dbReference>
<evidence type="ECO:0000259" key="2">
    <source>
        <dbReference type="Pfam" id="PF13439"/>
    </source>
</evidence>
<name>A0A1Q9B240_9HYPH</name>
<sequence length="398" mass="42007">MSAAGARPLRLLMTLDAVGGVWRYAMDLASELKVQGVATVFVGFGPPPGGSERRQAQAIGELVWLDESLDWLCEGPQALSGVGPALSRLAEIHNVDVLHLNLPTQAVGLDTARPVLVVSHSCVPTWFAAVRGSGPPQGWDWHVAMNREGLLRADAVVSPSASHARALGFTYGAEIKATVVENATRLNETILPRDQRVFAAGRWWDEGKNGAMLDEAAAMALWSVEMAGPLTGPNGQSLTLSHAKGLGVLPHCGAMARLASAGIVASPSLYEPFGLAALEGARSGAALVLSDIPTYRELWDDAALFAPPDDPQAFARAINRLTLDSDLRGELGERARLRARRFTPQAQADAMAALYWQLVDARDPAVPAAKPTDSVSSSIMSRAGAGARAFLSPSSAAE</sequence>
<dbReference type="InterPro" id="IPR028098">
    <property type="entry name" value="Glyco_trans_4-like_N"/>
</dbReference>
<dbReference type="Gene3D" id="3.40.50.2000">
    <property type="entry name" value="Glycogen Phosphorylase B"/>
    <property type="match status" value="2"/>
</dbReference>
<dbReference type="GO" id="GO:0016757">
    <property type="term" value="F:glycosyltransferase activity"/>
    <property type="evidence" value="ECO:0007669"/>
    <property type="project" value="InterPro"/>
</dbReference>
<dbReference type="AlphaFoldDB" id="A0A1Q9B240"/>
<evidence type="ECO:0000313" key="3">
    <source>
        <dbReference type="EMBL" id="OLP62085.1"/>
    </source>
</evidence>
<evidence type="ECO:0008006" key="5">
    <source>
        <dbReference type="Google" id="ProtNLM"/>
    </source>
</evidence>